<protein>
    <submittedName>
        <fullName evidence="1">Uncharacterized protein</fullName>
    </submittedName>
</protein>
<dbReference type="EMBL" id="CP036272">
    <property type="protein sequence ID" value="QDT62415.1"/>
    <property type="molecule type" value="Genomic_DNA"/>
</dbReference>
<sequence>MNKVQTLSPRPIEPAPAYENGHQITRDLLRHIELQLDRMMRPDCKDLRWTHVRAVNLINAQLSEVAALLDETNGVRN</sequence>
<dbReference type="RefSeq" id="WP_145277169.1">
    <property type="nucleotide sequence ID" value="NZ_CP036272.1"/>
</dbReference>
<name>A0A517T202_9BACT</name>
<keyword evidence="2" id="KW-1185">Reference proteome</keyword>
<organism evidence="1 2">
    <name type="scientific">Stieleria bergensis</name>
    <dbReference type="NCBI Taxonomy" id="2528025"/>
    <lineage>
        <taxon>Bacteria</taxon>
        <taxon>Pseudomonadati</taxon>
        <taxon>Planctomycetota</taxon>
        <taxon>Planctomycetia</taxon>
        <taxon>Pirellulales</taxon>
        <taxon>Pirellulaceae</taxon>
        <taxon>Stieleria</taxon>
    </lineage>
</organism>
<gene>
    <name evidence="1" type="ORF">SV7mr_49630</name>
</gene>
<accession>A0A517T202</accession>
<evidence type="ECO:0000313" key="2">
    <source>
        <dbReference type="Proteomes" id="UP000315003"/>
    </source>
</evidence>
<reference evidence="1 2" key="1">
    <citation type="submission" date="2019-02" db="EMBL/GenBank/DDBJ databases">
        <title>Deep-cultivation of Planctomycetes and their phenomic and genomic characterization uncovers novel biology.</title>
        <authorList>
            <person name="Wiegand S."/>
            <person name="Jogler M."/>
            <person name="Boedeker C."/>
            <person name="Pinto D."/>
            <person name="Vollmers J."/>
            <person name="Rivas-Marin E."/>
            <person name="Kohn T."/>
            <person name="Peeters S.H."/>
            <person name="Heuer A."/>
            <person name="Rast P."/>
            <person name="Oberbeckmann S."/>
            <person name="Bunk B."/>
            <person name="Jeske O."/>
            <person name="Meyerdierks A."/>
            <person name="Storesund J.E."/>
            <person name="Kallscheuer N."/>
            <person name="Luecker S."/>
            <person name="Lage O.M."/>
            <person name="Pohl T."/>
            <person name="Merkel B.J."/>
            <person name="Hornburger P."/>
            <person name="Mueller R.-W."/>
            <person name="Bruemmer F."/>
            <person name="Labrenz M."/>
            <person name="Spormann A.M."/>
            <person name="Op den Camp H."/>
            <person name="Overmann J."/>
            <person name="Amann R."/>
            <person name="Jetten M.S.M."/>
            <person name="Mascher T."/>
            <person name="Medema M.H."/>
            <person name="Devos D.P."/>
            <person name="Kaster A.-K."/>
            <person name="Ovreas L."/>
            <person name="Rohde M."/>
            <person name="Galperin M.Y."/>
            <person name="Jogler C."/>
        </authorList>
    </citation>
    <scope>NUCLEOTIDE SEQUENCE [LARGE SCALE GENOMIC DNA]</scope>
    <source>
        <strain evidence="1 2">SV_7m_r</strain>
    </source>
</reference>
<dbReference type="AlphaFoldDB" id="A0A517T202"/>
<dbReference type="OrthoDB" id="282535at2"/>
<dbReference type="Proteomes" id="UP000315003">
    <property type="component" value="Chromosome"/>
</dbReference>
<evidence type="ECO:0000313" key="1">
    <source>
        <dbReference type="EMBL" id="QDT62415.1"/>
    </source>
</evidence>
<proteinExistence type="predicted"/>